<accession>A0A4U5TSF3</accession>
<name>A0A4U5TSF3_9FLAO</name>
<evidence type="ECO:0000256" key="1">
    <source>
        <dbReference type="ARBA" id="ARBA00023125"/>
    </source>
</evidence>
<dbReference type="PANTHER" id="PTHR43479">
    <property type="entry name" value="ACREF/ENVCD OPERON REPRESSOR-RELATED"/>
    <property type="match status" value="1"/>
</dbReference>
<dbReference type="GO" id="GO:0003677">
    <property type="term" value="F:DNA binding"/>
    <property type="evidence" value="ECO:0007669"/>
    <property type="project" value="UniProtKB-UniRule"/>
</dbReference>
<feature type="domain" description="HTH tetR-type" evidence="3">
    <location>
        <begin position="1"/>
        <end position="59"/>
    </location>
</feature>
<gene>
    <name evidence="4" type="ORF">FCN74_01140</name>
</gene>
<dbReference type="InterPro" id="IPR036271">
    <property type="entry name" value="Tet_transcr_reg_TetR-rel_C_sf"/>
</dbReference>
<keyword evidence="1 2" id="KW-0238">DNA-binding</keyword>
<dbReference type="OrthoDB" id="881297at2"/>
<protein>
    <submittedName>
        <fullName evidence="4">TetR/AcrR family transcriptional regulator</fullName>
    </submittedName>
</protein>
<dbReference type="RefSeq" id="WP_138930760.1">
    <property type="nucleotide sequence ID" value="NZ_SWMU01000001.1"/>
</dbReference>
<dbReference type="InterPro" id="IPR050624">
    <property type="entry name" value="HTH-type_Tx_Regulator"/>
</dbReference>
<feature type="DNA-binding region" description="H-T-H motif" evidence="2">
    <location>
        <begin position="22"/>
        <end position="41"/>
    </location>
</feature>
<dbReference type="PRINTS" id="PR00455">
    <property type="entry name" value="HTHTETR"/>
</dbReference>
<dbReference type="Gene3D" id="1.10.357.10">
    <property type="entry name" value="Tetracycline Repressor, domain 2"/>
    <property type="match status" value="1"/>
</dbReference>
<keyword evidence="5" id="KW-1185">Reference proteome</keyword>
<comment type="caution">
    <text evidence="4">The sequence shown here is derived from an EMBL/GenBank/DDBJ whole genome shotgun (WGS) entry which is preliminary data.</text>
</comment>
<dbReference type="Pfam" id="PF00440">
    <property type="entry name" value="TetR_N"/>
    <property type="match status" value="1"/>
</dbReference>
<dbReference type="InterPro" id="IPR001647">
    <property type="entry name" value="HTH_TetR"/>
</dbReference>
<organism evidence="4 5">
    <name type="scientific">Mesohalobacter halotolerans</name>
    <dbReference type="NCBI Taxonomy" id="1883405"/>
    <lineage>
        <taxon>Bacteria</taxon>
        <taxon>Pseudomonadati</taxon>
        <taxon>Bacteroidota</taxon>
        <taxon>Flavobacteriia</taxon>
        <taxon>Flavobacteriales</taxon>
        <taxon>Flavobacteriaceae</taxon>
        <taxon>Mesohalobacter</taxon>
    </lineage>
</organism>
<dbReference type="PANTHER" id="PTHR43479:SF11">
    <property type="entry name" value="ACREF_ENVCD OPERON REPRESSOR-RELATED"/>
    <property type="match status" value="1"/>
</dbReference>
<evidence type="ECO:0000256" key="2">
    <source>
        <dbReference type="PROSITE-ProRule" id="PRU00335"/>
    </source>
</evidence>
<dbReference type="SUPFAM" id="SSF48498">
    <property type="entry name" value="Tetracyclin repressor-like, C-terminal domain"/>
    <property type="match status" value="1"/>
</dbReference>
<sequence>MKMKIIKQASDLFLEYGFKSVTMDDLCERLGISKKTIYDHFDTKTQLVKETTDHIFQHISCTIDDICQQNLDPIAETLAIKNQVMKHLKNEKSSPQFQLQKYYPNISHSLKKKQWDKMYECYRDNLKRGIEQGFYRKEIDIECVFRFYYNGMNLVKDQKVFPHQAFSSAHVKDQYLEYHLRGIATSKGLERLEKLISESTKS</sequence>
<dbReference type="PROSITE" id="PS50977">
    <property type="entry name" value="HTH_TETR_2"/>
    <property type="match status" value="1"/>
</dbReference>
<evidence type="ECO:0000259" key="3">
    <source>
        <dbReference type="PROSITE" id="PS50977"/>
    </source>
</evidence>
<proteinExistence type="predicted"/>
<reference evidence="4 5" key="1">
    <citation type="submission" date="2019-04" db="EMBL/GenBank/DDBJ databases">
        <title>Psychroflexus halotolerans sp. nov., isolated from a marine solar saltern.</title>
        <authorList>
            <person name="Feng X."/>
        </authorList>
    </citation>
    <scope>NUCLEOTIDE SEQUENCE [LARGE SCALE GENOMIC DNA]</scope>
    <source>
        <strain evidence="4 5">WDS2C27</strain>
    </source>
</reference>
<dbReference type="InterPro" id="IPR009057">
    <property type="entry name" value="Homeodomain-like_sf"/>
</dbReference>
<dbReference type="AlphaFoldDB" id="A0A4U5TSF3"/>
<dbReference type="SUPFAM" id="SSF46689">
    <property type="entry name" value="Homeodomain-like"/>
    <property type="match status" value="1"/>
</dbReference>
<evidence type="ECO:0000313" key="5">
    <source>
        <dbReference type="Proteomes" id="UP000306552"/>
    </source>
</evidence>
<dbReference type="EMBL" id="SWMU01000001">
    <property type="protein sequence ID" value="TKS57056.1"/>
    <property type="molecule type" value="Genomic_DNA"/>
</dbReference>
<dbReference type="Proteomes" id="UP000306552">
    <property type="component" value="Unassembled WGS sequence"/>
</dbReference>
<evidence type="ECO:0000313" key="4">
    <source>
        <dbReference type="EMBL" id="TKS57056.1"/>
    </source>
</evidence>